<evidence type="ECO:0000313" key="3">
    <source>
        <dbReference type="Proteomes" id="UP001164965"/>
    </source>
</evidence>
<dbReference type="Gene3D" id="3.30.70.100">
    <property type="match status" value="1"/>
</dbReference>
<dbReference type="PANTHER" id="PTHR33336">
    <property type="entry name" value="QUINOL MONOOXYGENASE YGIN-RELATED"/>
    <property type="match status" value="1"/>
</dbReference>
<dbReference type="Pfam" id="PF03992">
    <property type="entry name" value="ABM"/>
    <property type="match status" value="1"/>
</dbReference>
<accession>A0ABY6P351</accession>
<keyword evidence="2" id="KW-0560">Oxidoreductase</keyword>
<feature type="domain" description="ABM" evidence="1">
    <location>
        <begin position="6"/>
        <end position="96"/>
    </location>
</feature>
<reference evidence="2" key="1">
    <citation type="submission" date="2022-10" db="EMBL/GenBank/DDBJ databases">
        <title>Rhodococcus sp.75.</title>
        <authorList>
            <person name="Sun M."/>
        </authorList>
    </citation>
    <scope>NUCLEOTIDE SEQUENCE</scope>
    <source>
        <strain evidence="2">75</strain>
    </source>
</reference>
<evidence type="ECO:0000313" key="2">
    <source>
        <dbReference type="EMBL" id="UZJ26071.1"/>
    </source>
</evidence>
<name>A0ABY6P351_9NOCA</name>
<dbReference type="PANTHER" id="PTHR33336:SF3">
    <property type="entry name" value="ABM DOMAIN-CONTAINING PROTEIN"/>
    <property type="match status" value="1"/>
</dbReference>
<dbReference type="RefSeq" id="WP_265384175.1">
    <property type="nucleotide sequence ID" value="NZ_CP110615.1"/>
</dbReference>
<dbReference type="InterPro" id="IPR050744">
    <property type="entry name" value="AI-2_Isomerase_LsrG"/>
</dbReference>
<dbReference type="Proteomes" id="UP001164965">
    <property type="component" value="Chromosome"/>
</dbReference>
<keyword evidence="2" id="KW-0503">Monooxygenase</keyword>
<dbReference type="InterPro" id="IPR011008">
    <property type="entry name" value="Dimeric_a/b-barrel"/>
</dbReference>
<keyword evidence="3" id="KW-1185">Reference proteome</keyword>
<protein>
    <submittedName>
        <fullName evidence="2">Antibiotic biosynthesis monooxygenase</fullName>
    </submittedName>
</protein>
<dbReference type="SUPFAM" id="SSF54909">
    <property type="entry name" value="Dimeric alpha+beta barrel"/>
    <property type="match status" value="1"/>
</dbReference>
<sequence>MRRALIYITVKKKLKPGTADAYLAASQAYTDATRAEPGNKWYEHYRSVDDPDTILTIEAFDDAAAGEAHVNSEHFEQGVDGDAKQYIAERPDILYIDAADRDGWDKMSEF</sequence>
<dbReference type="GO" id="GO:0004497">
    <property type="term" value="F:monooxygenase activity"/>
    <property type="evidence" value="ECO:0007669"/>
    <property type="project" value="UniProtKB-KW"/>
</dbReference>
<dbReference type="EMBL" id="CP110615">
    <property type="protein sequence ID" value="UZJ26071.1"/>
    <property type="molecule type" value="Genomic_DNA"/>
</dbReference>
<gene>
    <name evidence="2" type="ORF">RHODO2019_06470</name>
</gene>
<dbReference type="PROSITE" id="PS51725">
    <property type="entry name" value="ABM"/>
    <property type="match status" value="1"/>
</dbReference>
<evidence type="ECO:0000259" key="1">
    <source>
        <dbReference type="PROSITE" id="PS51725"/>
    </source>
</evidence>
<proteinExistence type="predicted"/>
<organism evidence="2 3">
    <name type="scientific">Rhodococcus antarcticus</name>
    <dbReference type="NCBI Taxonomy" id="2987751"/>
    <lineage>
        <taxon>Bacteria</taxon>
        <taxon>Bacillati</taxon>
        <taxon>Actinomycetota</taxon>
        <taxon>Actinomycetes</taxon>
        <taxon>Mycobacteriales</taxon>
        <taxon>Nocardiaceae</taxon>
        <taxon>Rhodococcus</taxon>
    </lineage>
</organism>
<dbReference type="InterPro" id="IPR007138">
    <property type="entry name" value="ABM_dom"/>
</dbReference>